<keyword evidence="6" id="KW-1133">Transmembrane helix</keyword>
<keyword evidence="10" id="KW-1185">Reference proteome</keyword>
<gene>
    <name evidence="9" type="ORF">FRACYDRAFT_187315</name>
</gene>
<keyword evidence="7" id="KW-0472">Membrane</keyword>
<dbReference type="Pfam" id="PF01697">
    <property type="entry name" value="Glyco_transf_92"/>
    <property type="match status" value="1"/>
</dbReference>
<organism evidence="9 10">
    <name type="scientific">Fragilariopsis cylindrus CCMP1102</name>
    <dbReference type="NCBI Taxonomy" id="635003"/>
    <lineage>
        <taxon>Eukaryota</taxon>
        <taxon>Sar</taxon>
        <taxon>Stramenopiles</taxon>
        <taxon>Ochrophyta</taxon>
        <taxon>Bacillariophyta</taxon>
        <taxon>Bacillariophyceae</taxon>
        <taxon>Bacillariophycidae</taxon>
        <taxon>Bacillariales</taxon>
        <taxon>Bacillariaceae</taxon>
        <taxon>Fragilariopsis</taxon>
    </lineage>
</organism>
<feature type="compositionally biased region" description="Basic and acidic residues" evidence="8">
    <location>
        <begin position="1"/>
        <end position="12"/>
    </location>
</feature>
<evidence type="ECO:0000256" key="7">
    <source>
        <dbReference type="ARBA" id="ARBA00023136"/>
    </source>
</evidence>
<dbReference type="EMBL" id="KV784359">
    <property type="protein sequence ID" value="OEU15098.1"/>
    <property type="molecule type" value="Genomic_DNA"/>
</dbReference>
<dbReference type="AlphaFoldDB" id="A0A1E7FAA7"/>
<protein>
    <recommendedName>
        <fullName evidence="11">Glycosyltransferase family 92 protein</fullName>
    </recommendedName>
</protein>
<evidence type="ECO:0000256" key="8">
    <source>
        <dbReference type="SAM" id="MobiDB-lite"/>
    </source>
</evidence>
<dbReference type="GO" id="GO:0005737">
    <property type="term" value="C:cytoplasm"/>
    <property type="evidence" value="ECO:0007669"/>
    <property type="project" value="TreeGrafter"/>
</dbReference>
<dbReference type="InParanoid" id="A0A1E7FAA7"/>
<keyword evidence="3" id="KW-0328">Glycosyltransferase</keyword>
<keyword evidence="5" id="KW-0812">Transmembrane</keyword>
<dbReference type="GO" id="GO:0016020">
    <property type="term" value="C:membrane"/>
    <property type="evidence" value="ECO:0007669"/>
    <property type="project" value="UniProtKB-SubCell"/>
</dbReference>
<evidence type="ECO:0000256" key="2">
    <source>
        <dbReference type="ARBA" id="ARBA00007647"/>
    </source>
</evidence>
<evidence type="ECO:0008006" key="11">
    <source>
        <dbReference type="Google" id="ProtNLM"/>
    </source>
</evidence>
<reference evidence="9 10" key="1">
    <citation type="submission" date="2016-09" db="EMBL/GenBank/DDBJ databases">
        <title>Extensive genetic diversity and differential bi-allelic expression allows diatom success in the polar Southern Ocean.</title>
        <authorList>
            <consortium name="DOE Joint Genome Institute"/>
            <person name="Mock T."/>
            <person name="Otillar R.P."/>
            <person name="Strauss J."/>
            <person name="Dupont C."/>
            <person name="Frickenhaus S."/>
            <person name="Maumus F."/>
            <person name="Mcmullan M."/>
            <person name="Sanges R."/>
            <person name="Schmutz J."/>
            <person name="Toseland A."/>
            <person name="Valas R."/>
            <person name="Veluchamy A."/>
            <person name="Ward B.J."/>
            <person name="Allen A."/>
            <person name="Barry K."/>
            <person name="Falciatore A."/>
            <person name="Ferrante M."/>
            <person name="Fortunato A.E."/>
            <person name="Gloeckner G."/>
            <person name="Gruber A."/>
            <person name="Hipkin R."/>
            <person name="Janech M."/>
            <person name="Kroth P."/>
            <person name="Leese F."/>
            <person name="Lindquist E."/>
            <person name="Lyon B.R."/>
            <person name="Martin J."/>
            <person name="Mayer C."/>
            <person name="Parker M."/>
            <person name="Quesneville H."/>
            <person name="Raymond J."/>
            <person name="Uhlig C."/>
            <person name="Valentin K.U."/>
            <person name="Worden A.Z."/>
            <person name="Armbrust E.V."/>
            <person name="Bowler C."/>
            <person name="Green B."/>
            <person name="Moulton V."/>
            <person name="Van Oosterhout C."/>
            <person name="Grigoriev I."/>
        </authorList>
    </citation>
    <scope>NUCLEOTIDE SEQUENCE [LARGE SCALE GENOMIC DNA]</scope>
    <source>
        <strain evidence="9 10">CCMP1102</strain>
    </source>
</reference>
<evidence type="ECO:0000256" key="6">
    <source>
        <dbReference type="ARBA" id="ARBA00022989"/>
    </source>
</evidence>
<evidence type="ECO:0000313" key="10">
    <source>
        <dbReference type="Proteomes" id="UP000095751"/>
    </source>
</evidence>
<keyword evidence="4" id="KW-0808">Transferase</keyword>
<dbReference type="KEGG" id="fcy:FRACYDRAFT_187315"/>
<evidence type="ECO:0000313" key="9">
    <source>
        <dbReference type="EMBL" id="OEU15098.1"/>
    </source>
</evidence>
<comment type="similarity">
    <text evidence="2">Belongs to the glycosyltransferase 92 family.</text>
</comment>
<accession>A0A1E7FAA7</accession>
<dbReference type="Proteomes" id="UP000095751">
    <property type="component" value="Unassembled WGS sequence"/>
</dbReference>
<evidence type="ECO:0000256" key="5">
    <source>
        <dbReference type="ARBA" id="ARBA00022692"/>
    </source>
</evidence>
<proteinExistence type="inferred from homology"/>
<evidence type="ECO:0000256" key="1">
    <source>
        <dbReference type="ARBA" id="ARBA00004167"/>
    </source>
</evidence>
<name>A0A1E7FAA7_9STRA</name>
<dbReference type="PANTHER" id="PTHR21461:SF69">
    <property type="entry name" value="GLYCOSYLTRANSFERASE FAMILY 92 PROTEIN"/>
    <property type="match status" value="1"/>
</dbReference>
<dbReference type="OrthoDB" id="2526284at2759"/>
<dbReference type="PANTHER" id="PTHR21461">
    <property type="entry name" value="GLYCOSYLTRANSFERASE FAMILY 92 PROTEIN"/>
    <property type="match status" value="1"/>
</dbReference>
<feature type="region of interest" description="Disordered" evidence="8">
    <location>
        <begin position="1"/>
        <end position="26"/>
    </location>
</feature>
<dbReference type="GO" id="GO:0016757">
    <property type="term" value="F:glycosyltransferase activity"/>
    <property type="evidence" value="ECO:0007669"/>
    <property type="project" value="UniProtKB-KW"/>
</dbReference>
<dbReference type="InterPro" id="IPR008166">
    <property type="entry name" value="Glyco_transf_92"/>
</dbReference>
<evidence type="ECO:0000256" key="3">
    <source>
        <dbReference type="ARBA" id="ARBA00022676"/>
    </source>
</evidence>
<sequence>METKLEIKGDKPKIKRPNFIPNPHGHGVEAEILVQGNEEQNPSSGHQHNNIPEDQILTAYVELSNRSTWNSKPLPVRDVKADDLIRIPFPKLNSCSRLPEQLPVDNYPDADPFLPWIHDVFPTNDGKWIQFVAQNKRRCHTGNSVDQEAILDHTAPQSSLFQHIPLVKLNNSTAETPRYRLCSHEEADLESVSTRFICRFKPSGDITFSTFNIDYEWSAVRKRQAVMFHENGRDNGFIHTSQLIFKCPVPDHLIEKVRNGSSVVDDWATIFVDLIPIRTPPRYGPPDEFLSPFYSASMKKQSRSSFDPHKEWGGNHILPEIDDSGRWENFPVCKPSLMTYEPQALEKKHHLVSCLWASTGYTTRGNRYAINDGQRRLLEWITFNKILGFDHFYIYDNSGAFTNQSSLQPIADIFPDDVTLINWPSRVCNNNPNNVDSPGERSSQYAAESSCRLRFGPHTNWIGQFDIDEYLIPMGNFSSLLPLLDRLDDEGNKIISFASWRAWPRRTHINDPEETTVLDNQTLCSRFNEECFELSIKKNTTIMEAYNCDRQKPGQKGSVMPAEKQIYRPEYVKQHFIHYSSVTETTNLPENEYVKKFGRKRAFPDPLSRFGNELNEGLMLHSKAIARQDTAGWKKNCHNNTKGFDQCRIGFPFPEDDSNATYDKDGWEYNCYVNPRIDTYWASKLSNKLKEMGFLN</sequence>
<comment type="subcellular location">
    <subcellularLocation>
        <location evidence="1">Membrane</location>
        <topology evidence="1">Single-pass membrane protein</topology>
    </subcellularLocation>
</comment>
<evidence type="ECO:0000256" key="4">
    <source>
        <dbReference type="ARBA" id="ARBA00022679"/>
    </source>
</evidence>